<accession>A0A9P8QL20</accession>
<sequence>MISDMLLFLRMGFLFKLTRELDFDSDTLEGPIVHLPRRPAHNRRVVLGVVAEVRAVRPRGADGTVLVNGRDGVGVAGAGARRRLQIVIRPELRVQVELVGRERGQAEMVLGRLVYGQGLFEVGGYGKVAGRGGCVGRICRLDVRGARRRRRRGVVGVGEGLGRRMGVGIREVRGHVVMICQRGTAEVGLRM</sequence>
<reference evidence="1" key="1">
    <citation type="submission" date="2021-08" db="EMBL/GenBank/DDBJ databases">
        <title>Chromosome-Level Trichoderma cornu-damae using Hi-C Data.</title>
        <authorList>
            <person name="Kim C.S."/>
        </authorList>
    </citation>
    <scope>NUCLEOTIDE SEQUENCE</scope>
    <source>
        <strain evidence="1">KA19-0412C</strain>
    </source>
</reference>
<dbReference type="Proteomes" id="UP000827724">
    <property type="component" value="Unassembled WGS sequence"/>
</dbReference>
<evidence type="ECO:0000313" key="2">
    <source>
        <dbReference type="Proteomes" id="UP000827724"/>
    </source>
</evidence>
<keyword evidence="2" id="KW-1185">Reference proteome</keyword>
<proteinExistence type="predicted"/>
<dbReference type="EMBL" id="JAIWOZ010000005">
    <property type="protein sequence ID" value="KAH6604678.1"/>
    <property type="molecule type" value="Genomic_DNA"/>
</dbReference>
<evidence type="ECO:0000313" key="1">
    <source>
        <dbReference type="EMBL" id="KAH6604678.1"/>
    </source>
</evidence>
<dbReference type="AlphaFoldDB" id="A0A9P8QL20"/>
<name>A0A9P8QL20_9HYPO</name>
<gene>
    <name evidence="1" type="ORF">Trco_006385</name>
</gene>
<protein>
    <submittedName>
        <fullName evidence="1">Uncharacterized protein</fullName>
    </submittedName>
</protein>
<comment type="caution">
    <text evidence="1">The sequence shown here is derived from an EMBL/GenBank/DDBJ whole genome shotgun (WGS) entry which is preliminary data.</text>
</comment>
<organism evidence="1 2">
    <name type="scientific">Trichoderma cornu-damae</name>
    <dbReference type="NCBI Taxonomy" id="654480"/>
    <lineage>
        <taxon>Eukaryota</taxon>
        <taxon>Fungi</taxon>
        <taxon>Dikarya</taxon>
        <taxon>Ascomycota</taxon>
        <taxon>Pezizomycotina</taxon>
        <taxon>Sordariomycetes</taxon>
        <taxon>Hypocreomycetidae</taxon>
        <taxon>Hypocreales</taxon>
        <taxon>Hypocreaceae</taxon>
        <taxon>Trichoderma</taxon>
    </lineage>
</organism>